<accession>A0A8B6WX00</accession>
<dbReference type="PANTHER" id="PTHR43394">
    <property type="entry name" value="ATP-DEPENDENT PERMEASE MDL1, MITOCHONDRIAL"/>
    <property type="match status" value="1"/>
</dbReference>
<dbReference type="PANTHER" id="PTHR43394:SF1">
    <property type="entry name" value="ATP-BINDING CASSETTE SUB-FAMILY B MEMBER 10, MITOCHONDRIAL"/>
    <property type="match status" value="1"/>
</dbReference>
<evidence type="ECO:0000313" key="10">
    <source>
        <dbReference type="EMBL" id="AVF25438.1"/>
    </source>
</evidence>
<reference evidence="12" key="1">
    <citation type="submission" date="2017-02" db="EMBL/GenBank/DDBJ databases">
        <title>Delineation of Paenibacillus larvae strains originating from foulbrood outbreaks.</title>
        <authorList>
            <person name="Beims H."/>
            <person name="Bunk B."/>
            <person name="Sproeer C."/>
            <person name="Mohr K.I."/>
            <person name="Pradella S."/>
            <person name="Guenther G."/>
            <person name="Rohde M."/>
            <person name="von der Ohe W."/>
            <person name="Steinert M."/>
        </authorList>
    </citation>
    <scope>NUCLEOTIDE SEQUENCE [LARGE SCALE GENOMIC DNA]</scope>
    <source>
        <strain evidence="12">Eric_III</strain>
    </source>
</reference>
<keyword evidence="3" id="KW-0547">Nucleotide-binding</keyword>
<dbReference type="GO" id="GO:0016887">
    <property type="term" value="F:ATP hydrolysis activity"/>
    <property type="evidence" value="ECO:0007669"/>
    <property type="project" value="InterPro"/>
</dbReference>
<dbReference type="SMART" id="SM00382">
    <property type="entry name" value="AAA"/>
    <property type="match status" value="1"/>
</dbReference>
<dbReference type="GO" id="GO:0015421">
    <property type="term" value="F:ABC-type oligopeptide transporter activity"/>
    <property type="evidence" value="ECO:0007669"/>
    <property type="project" value="TreeGrafter"/>
</dbReference>
<evidence type="ECO:0000256" key="1">
    <source>
        <dbReference type="ARBA" id="ARBA00004651"/>
    </source>
</evidence>
<gene>
    <name evidence="10" type="primary">cydD_1</name>
    <name evidence="11" type="synonym">cydD</name>
    <name evidence="10" type="ORF">ERICIII_01238</name>
    <name evidence="11" type="ORF">ERICV_01249</name>
</gene>
<name>A0A2L1UBB9_9BACL</name>
<keyword evidence="4 10" id="KW-0067">ATP-binding</keyword>
<feature type="transmembrane region" description="Helical" evidence="7">
    <location>
        <begin position="135"/>
        <end position="155"/>
    </location>
</feature>
<dbReference type="CDD" id="cd03247">
    <property type="entry name" value="ABCC_cytochrome_bd"/>
    <property type="match status" value="1"/>
</dbReference>
<dbReference type="InterPro" id="IPR011527">
    <property type="entry name" value="ABC1_TM_dom"/>
</dbReference>
<dbReference type="Pfam" id="PF00664">
    <property type="entry name" value="ABC_membrane"/>
    <property type="match status" value="1"/>
</dbReference>
<evidence type="ECO:0000313" key="13">
    <source>
        <dbReference type="Proteomes" id="UP000464330"/>
    </source>
</evidence>
<evidence type="ECO:0000256" key="3">
    <source>
        <dbReference type="ARBA" id="ARBA00022741"/>
    </source>
</evidence>
<evidence type="ECO:0000256" key="6">
    <source>
        <dbReference type="ARBA" id="ARBA00023136"/>
    </source>
</evidence>
<feature type="transmembrane region" description="Helical" evidence="7">
    <location>
        <begin position="20"/>
        <end position="42"/>
    </location>
</feature>
<dbReference type="GO" id="GO:0034775">
    <property type="term" value="P:glutathione transmembrane transport"/>
    <property type="evidence" value="ECO:0007669"/>
    <property type="project" value="InterPro"/>
</dbReference>
<evidence type="ECO:0000313" key="12">
    <source>
        <dbReference type="Proteomes" id="UP000239833"/>
    </source>
</evidence>
<reference evidence="10 13" key="2">
    <citation type="journal article" date="2020" name="Int. J. Med. Microbiol.">
        <title>Discovery of Paenibacillus larvae ERIC V: Phenotypic and genomic comparison to genotypes ERIC I-IV reveal different inventories of virulence factors which correlate with epidemiological prevalences of American Foulbrood.</title>
        <authorList>
            <person name="Beims H."/>
            <person name="Bunk B."/>
            <person name="Erler S."/>
            <person name="Mohr K.I."/>
            <person name="Sproer C."/>
            <person name="Pradella S."/>
            <person name="Gunther G."/>
            <person name="Rohde M."/>
            <person name="von der Ohe W."/>
            <person name="Steinert M."/>
        </authorList>
    </citation>
    <scope>NUCLEOTIDE SEQUENCE</scope>
    <source>
        <strain evidence="10">Eric_III</strain>
        <strain evidence="11">Eric_V</strain>
    </source>
</reference>
<dbReference type="InterPro" id="IPR027417">
    <property type="entry name" value="P-loop_NTPase"/>
</dbReference>
<dbReference type="Proteomes" id="UP000464330">
    <property type="component" value="Chromosome"/>
</dbReference>
<evidence type="ECO:0000256" key="2">
    <source>
        <dbReference type="ARBA" id="ARBA00022692"/>
    </source>
</evidence>
<evidence type="ECO:0000259" key="9">
    <source>
        <dbReference type="PROSITE" id="PS50929"/>
    </source>
</evidence>
<evidence type="ECO:0000259" key="8">
    <source>
        <dbReference type="PROSITE" id="PS50893"/>
    </source>
</evidence>
<dbReference type="InterPro" id="IPR014223">
    <property type="entry name" value="ABC_CydC/D"/>
</dbReference>
<dbReference type="GeneID" id="64218033"/>
<dbReference type="GO" id="GO:0005524">
    <property type="term" value="F:ATP binding"/>
    <property type="evidence" value="ECO:0007669"/>
    <property type="project" value="UniProtKB-KW"/>
</dbReference>
<dbReference type="InterPro" id="IPR036640">
    <property type="entry name" value="ABC1_TM_sf"/>
</dbReference>
<keyword evidence="6 7" id="KW-0472">Membrane</keyword>
<evidence type="ECO:0000256" key="5">
    <source>
        <dbReference type="ARBA" id="ARBA00022989"/>
    </source>
</evidence>
<dbReference type="Proteomes" id="UP000239833">
    <property type="component" value="Chromosome"/>
</dbReference>
<dbReference type="InterPro" id="IPR017871">
    <property type="entry name" value="ABC_transporter-like_CS"/>
</dbReference>
<dbReference type="PROSITE" id="PS00211">
    <property type="entry name" value="ABC_TRANSPORTER_1"/>
    <property type="match status" value="1"/>
</dbReference>
<dbReference type="RefSeq" id="WP_024093643.1">
    <property type="nucleotide sequence ID" value="NZ_CP019655.1"/>
</dbReference>
<evidence type="ECO:0000313" key="11">
    <source>
        <dbReference type="EMBL" id="QHZ50418.1"/>
    </source>
</evidence>
<dbReference type="InterPro" id="IPR039421">
    <property type="entry name" value="Type_1_exporter"/>
</dbReference>
<keyword evidence="5 7" id="KW-1133">Transmembrane helix</keyword>
<dbReference type="GO" id="GO:0045454">
    <property type="term" value="P:cell redox homeostasis"/>
    <property type="evidence" value="ECO:0007669"/>
    <property type="project" value="InterPro"/>
</dbReference>
<sequence>MRRSEWFTPYIRNYSWRFVLIIALTVLTLLTAGSLMFTSGYLISKSALRPENVLMVYVPIVAVRTFGISRSVVHYVQRLVSHDAILRILSRMRVRLYQILEPQALFIRSRYRTGDILGVLADDVEHLQDVYLRTVFPSVAGLIIYTIVIGAVGMFDWSFALLLAIYLFVLVAVLPAISLVIMKKKSQQVKQGRNRLYSKLTDAVLGIGDWVISGRHGEFIRRYEDEEQKTVIDERSLARWARWRNLIAQCVIGAVVVSTVYWSGQQVAEGQMNPTLIAAFVLVIFPVMDAFLPLSEAVQKIPQYQDSLDRIMKIAEQGKEIEYRDGSQIEISDLHENKVGIKLEHVSFRYSHKEDWSIQDLNLDLPHGKKIAVIGRSGAGKSTLIKLIQGALMPQQGTVTINGVASAEWGEQIPCLLSVLNQSPHLFDTSVGNNIRIGKPEATEEEIHRAAAGVCMDGLIDSLPEGFETPMRETGQRFSGGERQRIALARILLQDTPAVILDEPTVGLDPRTERELLAAIFDVLDQKTLIWITHHLVGVEHMDEVIFMENGRIEMRGTHQELLSLFPRYRHLYELDRPGMPGLPE</sequence>
<dbReference type="InterPro" id="IPR003439">
    <property type="entry name" value="ABC_transporter-like_ATP-bd"/>
</dbReference>
<dbReference type="PROSITE" id="PS50929">
    <property type="entry name" value="ABC_TM1F"/>
    <property type="match status" value="1"/>
</dbReference>
<dbReference type="PROSITE" id="PS50893">
    <property type="entry name" value="ABC_TRANSPORTER_2"/>
    <property type="match status" value="1"/>
</dbReference>
<evidence type="ECO:0000256" key="4">
    <source>
        <dbReference type="ARBA" id="ARBA00022840"/>
    </source>
</evidence>
<dbReference type="AlphaFoldDB" id="A0A2L1UBB9"/>
<dbReference type="SUPFAM" id="SSF52540">
    <property type="entry name" value="P-loop containing nucleoside triphosphate hydrolases"/>
    <property type="match status" value="1"/>
</dbReference>
<dbReference type="InterPro" id="IPR003593">
    <property type="entry name" value="AAA+_ATPase"/>
</dbReference>
<accession>A0A6C0QQ40</accession>
<dbReference type="NCBIfam" id="TIGR02868">
    <property type="entry name" value="CydC"/>
    <property type="match status" value="1"/>
</dbReference>
<comment type="subcellular location">
    <subcellularLocation>
        <location evidence="1">Cell membrane</location>
        <topology evidence="1">Multi-pass membrane protein</topology>
    </subcellularLocation>
</comment>
<accession>A0A2L1UBB9</accession>
<evidence type="ECO:0000256" key="7">
    <source>
        <dbReference type="SAM" id="Phobius"/>
    </source>
</evidence>
<feature type="transmembrane region" description="Helical" evidence="7">
    <location>
        <begin position="246"/>
        <end position="264"/>
    </location>
</feature>
<organism evidence="10 12">
    <name type="scientific">Paenibacillus larvae subsp. larvae</name>
    <dbReference type="NCBI Taxonomy" id="147375"/>
    <lineage>
        <taxon>Bacteria</taxon>
        <taxon>Bacillati</taxon>
        <taxon>Bacillota</taxon>
        <taxon>Bacilli</taxon>
        <taxon>Bacillales</taxon>
        <taxon>Paenibacillaceae</taxon>
        <taxon>Paenibacillus</taxon>
    </lineage>
</organism>
<keyword evidence="2 7" id="KW-0812">Transmembrane</keyword>
<dbReference type="SUPFAM" id="SSF90123">
    <property type="entry name" value="ABC transporter transmembrane region"/>
    <property type="match status" value="1"/>
</dbReference>
<protein>
    <submittedName>
        <fullName evidence="10">ATP-binding/permease protein CydD</fullName>
    </submittedName>
</protein>
<feature type="transmembrane region" description="Helical" evidence="7">
    <location>
        <begin position="276"/>
        <end position="294"/>
    </location>
</feature>
<dbReference type="Gene3D" id="3.40.50.300">
    <property type="entry name" value="P-loop containing nucleotide triphosphate hydrolases"/>
    <property type="match status" value="1"/>
</dbReference>
<feature type="transmembrane region" description="Helical" evidence="7">
    <location>
        <begin position="54"/>
        <end position="73"/>
    </location>
</feature>
<dbReference type="Gene3D" id="1.20.1560.10">
    <property type="entry name" value="ABC transporter type 1, transmembrane domain"/>
    <property type="match status" value="1"/>
</dbReference>
<feature type="domain" description="ABC transporter" evidence="8">
    <location>
        <begin position="341"/>
        <end position="575"/>
    </location>
</feature>
<dbReference type="GO" id="GO:0005886">
    <property type="term" value="C:plasma membrane"/>
    <property type="evidence" value="ECO:0007669"/>
    <property type="project" value="UniProtKB-SubCell"/>
</dbReference>
<dbReference type="EMBL" id="CP019717">
    <property type="protein sequence ID" value="QHZ50418.1"/>
    <property type="molecule type" value="Genomic_DNA"/>
</dbReference>
<dbReference type="EMBL" id="CP019655">
    <property type="protein sequence ID" value="AVF25438.1"/>
    <property type="molecule type" value="Genomic_DNA"/>
</dbReference>
<feature type="domain" description="ABC transmembrane type-1" evidence="9">
    <location>
        <begin position="19"/>
        <end position="303"/>
    </location>
</feature>
<feature type="transmembrane region" description="Helical" evidence="7">
    <location>
        <begin position="161"/>
        <end position="181"/>
    </location>
</feature>
<dbReference type="STRING" id="147375.BXP28_12310"/>
<proteinExistence type="predicted"/>
<dbReference type="Pfam" id="PF00005">
    <property type="entry name" value="ABC_tran"/>
    <property type="match status" value="1"/>
</dbReference>